<protein>
    <submittedName>
        <fullName evidence="1">Uncharacterized protein</fullName>
    </submittedName>
</protein>
<accession>A0A3N4HTT5</accession>
<dbReference type="AlphaFoldDB" id="A0A3N4HTT5"/>
<proteinExistence type="predicted"/>
<dbReference type="EMBL" id="ML119729">
    <property type="protein sequence ID" value="RPA77273.1"/>
    <property type="molecule type" value="Genomic_DNA"/>
</dbReference>
<sequence>MILHNHLVLLRFRGRLLHPDGVYADFGEAFGSRPTAAAWRAYVGPFPWADGTTGRAQAVVLPGDHVEFVSTFLREDKEDGYLVQFPTETSMAIAPISYKDHSRLLRPVKPWVFSFDELESTDSDYSSPENSSKNFTGNRRGKKEAFNFLAVSNNDESETQICVFVSNKEPGSAEYNYFSSYVMVDPCDQGGPHRDLGTNLDLSDPEVYKRTLKAQKGHTRIGLEEFKCHMHEVAG</sequence>
<gene>
    <name evidence="1" type="ORF">BJ508DRAFT_310341</name>
</gene>
<reference evidence="1 2" key="1">
    <citation type="journal article" date="2018" name="Nat. Ecol. Evol.">
        <title>Pezizomycetes genomes reveal the molecular basis of ectomycorrhizal truffle lifestyle.</title>
        <authorList>
            <person name="Murat C."/>
            <person name="Payen T."/>
            <person name="Noel B."/>
            <person name="Kuo A."/>
            <person name="Morin E."/>
            <person name="Chen J."/>
            <person name="Kohler A."/>
            <person name="Krizsan K."/>
            <person name="Balestrini R."/>
            <person name="Da Silva C."/>
            <person name="Montanini B."/>
            <person name="Hainaut M."/>
            <person name="Levati E."/>
            <person name="Barry K.W."/>
            <person name="Belfiori B."/>
            <person name="Cichocki N."/>
            <person name="Clum A."/>
            <person name="Dockter R.B."/>
            <person name="Fauchery L."/>
            <person name="Guy J."/>
            <person name="Iotti M."/>
            <person name="Le Tacon F."/>
            <person name="Lindquist E.A."/>
            <person name="Lipzen A."/>
            <person name="Malagnac F."/>
            <person name="Mello A."/>
            <person name="Molinier V."/>
            <person name="Miyauchi S."/>
            <person name="Poulain J."/>
            <person name="Riccioni C."/>
            <person name="Rubini A."/>
            <person name="Sitrit Y."/>
            <person name="Splivallo R."/>
            <person name="Traeger S."/>
            <person name="Wang M."/>
            <person name="Zifcakova L."/>
            <person name="Wipf D."/>
            <person name="Zambonelli A."/>
            <person name="Paolocci F."/>
            <person name="Nowrousian M."/>
            <person name="Ottonello S."/>
            <person name="Baldrian P."/>
            <person name="Spatafora J.W."/>
            <person name="Henrissat B."/>
            <person name="Nagy L.G."/>
            <person name="Aury J.M."/>
            <person name="Wincker P."/>
            <person name="Grigoriev I.V."/>
            <person name="Bonfante P."/>
            <person name="Martin F.M."/>
        </authorList>
    </citation>
    <scope>NUCLEOTIDE SEQUENCE [LARGE SCALE GENOMIC DNA]</scope>
    <source>
        <strain evidence="1 2">RN42</strain>
    </source>
</reference>
<organism evidence="1 2">
    <name type="scientific">Ascobolus immersus RN42</name>
    <dbReference type="NCBI Taxonomy" id="1160509"/>
    <lineage>
        <taxon>Eukaryota</taxon>
        <taxon>Fungi</taxon>
        <taxon>Dikarya</taxon>
        <taxon>Ascomycota</taxon>
        <taxon>Pezizomycotina</taxon>
        <taxon>Pezizomycetes</taxon>
        <taxon>Pezizales</taxon>
        <taxon>Ascobolaceae</taxon>
        <taxon>Ascobolus</taxon>
    </lineage>
</organism>
<dbReference type="Proteomes" id="UP000275078">
    <property type="component" value="Unassembled WGS sequence"/>
</dbReference>
<evidence type="ECO:0000313" key="2">
    <source>
        <dbReference type="Proteomes" id="UP000275078"/>
    </source>
</evidence>
<keyword evidence="2" id="KW-1185">Reference proteome</keyword>
<name>A0A3N4HTT5_ASCIM</name>
<evidence type="ECO:0000313" key="1">
    <source>
        <dbReference type="EMBL" id="RPA77273.1"/>
    </source>
</evidence>